<dbReference type="Proteomes" id="UP000243723">
    <property type="component" value="Unassembled WGS sequence"/>
</dbReference>
<dbReference type="AlphaFoldDB" id="A0A2P7ZUJ0"/>
<feature type="compositionally biased region" description="Low complexity" evidence="1">
    <location>
        <begin position="12"/>
        <end position="25"/>
    </location>
</feature>
<evidence type="ECO:0000256" key="1">
    <source>
        <dbReference type="SAM" id="MobiDB-lite"/>
    </source>
</evidence>
<protein>
    <submittedName>
        <fullName evidence="2">Uncharacterized protein</fullName>
    </submittedName>
</protein>
<keyword evidence="3" id="KW-1185">Reference proteome</keyword>
<name>A0A2P7ZUJ0_9PEZI</name>
<feature type="region of interest" description="Disordered" evidence="1">
    <location>
        <begin position="75"/>
        <end position="254"/>
    </location>
</feature>
<feature type="compositionally biased region" description="Basic residues" evidence="1">
    <location>
        <begin position="1"/>
        <end position="11"/>
    </location>
</feature>
<reference evidence="2 3" key="1">
    <citation type="submission" date="2017-05" db="EMBL/GenBank/DDBJ databases">
        <title>Draft genome sequence of Elsinoe australis.</title>
        <authorList>
            <person name="Cheng Q."/>
        </authorList>
    </citation>
    <scope>NUCLEOTIDE SEQUENCE [LARGE SCALE GENOMIC DNA]</scope>
    <source>
        <strain evidence="2 3">NL1</strain>
    </source>
</reference>
<dbReference type="OrthoDB" id="5408144at2759"/>
<comment type="caution">
    <text evidence="2">The sequence shown here is derived from an EMBL/GenBank/DDBJ whole genome shotgun (WGS) entry which is preliminary data.</text>
</comment>
<accession>A0A2P7ZUJ0</accession>
<feature type="compositionally biased region" description="Basic residues" evidence="1">
    <location>
        <begin position="87"/>
        <end position="96"/>
    </location>
</feature>
<sequence>MPFREKLKKAFKSSSPSSSKTSSPTITQAEQRWPSNVYHPDEPMPRPKYRAPVKKEHKEKLEAFNFGSSWRRKSRVSLYSPMGSRMPSRRGSRVSRKSVSGPSGAGRESMDDRRRSIASNSRSNSITEPNTARRYRQSQRIAQQMKLQAEPEHSGDDDVANVGISRVNSNEKPPQIHVNQPTPSRTPAAHSPSAATDDPSTRLSNGSSCDGYFPVEDQHVRSGHQDYPSSTASKADSGPTGQHIISNIGVPGADHNMWTEEQLAKAMARSRMSSQAMPV</sequence>
<feature type="region of interest" description="Disordered" evidence="1">
    <location>
        <begin position="1"/>
        <end position="56"/>
    </location>
</feature>
<evidence type="ECO:0000313" key="3">
    <source>
        <dbReference type="Proteomes" id="UP000243723"/>
    </source>
</evidence>
<gene>
    <name evidence="2" type="ORF">B9Z65_3156</name>
</gene>
<feature type="compositionally biased region" description="Polar residues" evidence="1">
    <location>
        <begin position="166"/>
        <end position="185"/>
    </location>
</feature>
<feature type="compositionally biased region" description="Polar residues" evidence="1">
    <location>
        <begin position="227"/>
        <end position="245"/>
    </location>
</feature>
<evidence type="ECO:0000313" key="2">
    <source>
        <dbReference type="EMBL" id="PSK51889.1"/>
    </source>
</evidence>
<feature type="compositionally biased region" description="Low complexity" evidence="1">
    <location>
        <begin position="117"/>
        <end position="126"/>
    </location>
</feature>
<dbReference type="EMBL" id="NHZQ01000121">
    <property type="protein sequence ID" value="PSK51889.1"/>
    <property type="molecule type" value="Genomic_DNA"/>
</dbReference>
<organism evidence="2 3">
    <name type="scientific">Elsinoe australis</name>
    <dbReference type="NCBI Taxonomy" id="40998"/>
    <lineage>
        <taxon>Eukaryota</taxon>
        <taxon>Fungi</taxon>
        <taxon>Dikarya</taxon>
        <taxon>Ascomycota</taxon>
        <taxon>Pezizomycotina</taxon>
        <taxon>Dothideomycetes</taxon>
        <taxon>Dothideomycetidae</taxon>
        <taxon>Myriangiales</taxon>
        <taxon>Elsinoaceae</taxon>
        <taxon>Elsinoe</taxon>
    </lineage>
</organism>
<proteinExistence type="predicted"/>